<dbReference type="STRING" id="981085.W9QWK3"/>
<dbReference type="AlphaFoldDB" id="W9QWK3"/>
<organism evidence="3 4">
    <name type="scientific">Morus notabilis</name>
    <dbReference type="NCBI Taxonomy" id="981085"/>
    <lineage>
        <taxon>Eukaryota</taxon>
        <taxon>Viridiplantae</taxon>
        <taxon>Streptophyta</taxon>
        <taxon>Embryophyta</taxon>
        <taxon>Tracheophyta</taxon>
        <taxon>Spermatophyta</taxon>
        <taxon>Magnoliopsida</taxon>
        <taxon>eudicotyledons</taxon>
        <taxon>Gunneridae</taxon>
        <taxon>Pentapetalae</taxon>
        <taxon>rosids</taxon>
        <taxon>fabids</taxon>
        <taxon>Rosales</taxon>
        <taxon>Moraceae</taxon>
        <taxon>Moreae</taxon>
        <taxon>Morus</taxon>
    </lineage>
</organism>
<dbReference type="PANTHER" id="PTHR31338:SF20">
    <property type="entry name" value="BET V I_MAJOR LATEX PROTEIN DOMAIN-CONTAINING PROTEIN"/>
    <property type="match status" value="1"/>
</dbReference>
<name>W9QWK3_9ROSA</name>
<dbReference type="SMART" id="SM01037">
    <property type="entry name" value="Bet_v_1"/>
    <property type="match status" value="1"/>
</dbReference>
<dbReference type="SUPFAM" id="SSF55961">
    <property type="entry name" value="Bet v1-like"/>
    <property type="match status" value="1"/>
</dbReference>
<dbReference type="GO" id="GO:0006952">
    <property type="term" value="P:defense response"/>
    <property type="evidence" value="ECO:0007669"/>
    <property type="project" value="InterPro"/>
</dbReference>
<reference evidence="4" key="1">
    <citation type="submission" date="2013-01" db="EMBL/GenBank/DDBJ databases">
        <title>Draft Genome Sequence of a Mulberry Tree, Morus notabilis C.K. Schneid.</title>
        <authorList>
            <person name="He N."/>
            <person name="Zhao S."/>
        </authorList>
    </citation>
    <scope>NUCLEOTIDE SEQUENCE</scope>
</reference>
<keyword evidence="4" id="KW-1185">Reference proteome</keyword>
<dbReference type="InterPro" id="IPR000916">
    <property type="entry name" value="Bet_v_I/MLP"/>
</dbReference>
<proteinExistence type="inferred from homology"/>
<dbReference type="PANTHER" id="PTHR31338">
    <property type="entry name" value="POLYKETIDE CYCLASE/DEHYDRASE AND LIPID TRANSPORT SUPERFAMILY PROTEIN"/>
    <property type="match status" value="1"/>
</dbReference>
<dbReference type="Pfam" id="PF00407">
    <property type="entry name" value="Bet_v_1"/>
    <property type="match status" value="1"/>
</dbReference>
<comment type="similarity">
    <text evidence="1">Belongs to the MLP family.</text>
</comment>
<dbReference type="Gene3D" id="3.30.530.20">
    <property type="match status" value="1"/>
</dbReference>
<evidence type="ECO:0000313" key="4">
    <source>
        <dbReference type="Proteomes" id="UP000030645"/>
    </source>
</evidence>
<dbReference type="KEGG" id="mnt:21399231"/>
<dbReference type="InterPro" id="IPR023393">
    <property type="entry name" value="START-like_dom_sf"/>
</dbReference>
<accession>W9QWK3</accession>
<dbReference type="InterPro" id="IPR052006">
    <property type="entry name" value="MLP-like"/>
</dbReference>
<gene>
    <name evidence="3" type="ORF">L484_016169</name>
</gene>
<feature type="domain" description="Bet v I/Major latex protein" evidence="2">
    <location>
        <begin position="3"/>
        <end position="152"/>
    </location>
</feature>
<protein>
    <submittedName>
        <fullName evidence="3">MLP-like protein 328</fullName>
    </submittedName>
</protein>
<dbReference type="EMBL" id="KE343313">
    <property type="protein sequence ID" value="EXB23152.1"/>
    <property type="molecule type" value="Genomic_DNA"/>
</dbReference>
<evidence type="ECO:0000256" key="1">
    <source>
        <dbReference type="ARBA" id="ARBA00038242"/>
    </source>
</evidence>
<dbReference type="CDD" id="cd07816">
    <property type="entry name" value="Bet_v1-like"/>
    <property type="match status" value="1"/>
</dbReference>
<dbReference type="Proteomes" id="UP000030645">
    <property type="component" value="Unassembled WGS sequence"/>
</dbReference>
<dbReference type="OrthoDB" id="1072116at2759"/>
<sequence>MSNLKGKVETEIEINAGVEKYYNIWKQAHHIPNIAGDHIQGVDCHEGDWHTHGGVKSWKYTVDGTSGVFKEKVEFDDANKAVILNGFEGDVFNEYKVFKPVYHVVPNPKGRGSIAKLSIEYEKLNEGVPPPDKYVKLMVNISKDLDVHFGKA</sequence>
<evidence type="ECO:0000259" key="2">
    <source>
        <dbReference type="SMART" id="SM01037"/>
    </source>
</evidence>
<evidence type="ECO:0000313" key="3">
    <source>
        <dbReference type="EMBL" id="EXB23152.1"/>
    </source>
</evidence>